<evidence type="ECO:0000313" key="1">
    <source>
        <dbReference type="EMBL" id="KAJ9050311.1"/>
    </source>
</evidence>
<organism evidence="1 2">
    <name type="scientific">Entomophthora muscae</name>
    <dbReference type="NCBI Taxonomy" id="34485"/>
    <lineage>
        <taxon>Eukaryota</taxon>
        <taxon>Fungi</taxon>
        <taxon>Fungi incertae sedis</taxon>
        <taxon>Zoopagomycota</taxon>
        <taxon>Entomophthoromycotina</taxon>
        <taxon>Entomophthoromycetes</taxon>
        <taxon>Entomophthorales</taxon>
        <taxon>Entomophthoraceae</taxon>
        <taxon>Entomophthora</taxon>
    </lineage>
</organism>
<protein>
    <submittedName>
        <fullName evidence="1">Uncharacterized protein</fullName>
    </submittedName>
</protein>
<accession>A0ACC2RJQ6</accession>
<proteinExistence type="predicted"/>
<dbReference type="Proteomes" id="UP001165960">
    <property type="component" value="Unassembled WGS sequence"/>
</dbReference>
<sequence>MGHPATDLSYKPQSPISSSDLLPTRSNQQLHLKQLQSSGQRSCEDNCYSRKANGGDSPLKEQGSAKSPARSLKVLVNLNAAIEKMGSAGIAQKDLGPHFPLNTGGRKVAGWTSVQGSPEVLGRVRSTRTAPPKTGVEDQGAHIEL</sequence>
<evidence type="ECO:0000313" key="2">
    <source>
        <dbReference type="Proteomes" id="UP001165960"/>
    </source>
</evidence>
<gene>
    <name evidence="1" type="ORF">DSO57_1015528</name>
</gene>
<dbReference type="EMBL" id="QTSX02007161">
    <property type="protein sequence ID" value="KAJ9050311.1"/>
    <property type="molecule type" value="Genomic_DNA"/>
</dbReference>
<reference evidence="1" key="1">
    <citation type="submission" date="2022-04" db="EMBL/GenBank/DDBJ databases">
        <title>Genome of the entomopathogenic fungus Entomophthora muscae.</title>
        <authorList>
            <person name="Elya C."/>
            <person name="Lovett B.R."/>
            <person name="Lee E."/>
            <person name="Macias A.M."/>
            <person name="Hajek A.E."/>
            <person name="De Bivort B.L."/>
            <person name="Kasson M.T."/>
            <person name="De Fine Licht H.H."/>
            <person name="Stajich J.E."/>
        </authorList>
    </citation>
    <scope>NUCLEOTIDE SEQUENCE</scope>
    <source>
        <strain evidence="1">Berkeley</strain>
    </source>
</reference>
<name>A0ACC2RJQ6_9FUNG</name>
<keyword evidence="2" id="KW-1185">Reference proteome</keyword>
<comment type="caution">
    <text evidence="1">The sequence shown here is derived from an EMBL/GenBank/DDBJ whole genome shotgun (WGS) entry which is preliminary data.</text>
</comment>